<dbReference type="CDD" id="cd06257">
    <property type="entry name" value="DnaJ"/>
    <property type="match status" value="1"/>
</dbReference>
<dbReference type="PROSITE" id="PS00636">
    <property type="entry name" value="DNAJ_1"/>
    <property type="match status" value="1"/>
</dbReference>
<dbReference type="FunFam" id="2.60.260.20:FF:000004">
    <property type="entry name" value="Molecular chaperone DnaJ"/>
    <property type="match status" value="1"/>
</dbReference>
<comment type="subunit">
    <text evidence="2 13">Homodimer.</text>
</comment>
<evidence type="ECO:0000256" key="12">
    <source>
        <dbReference type="ARBA" id="ARBA00067609"/>
    </source>
</evidence>
<evidence type="ECO:0000313" key="17">
    <source>
        <dbReference type="EMBL" id="CAA9534894.1"/>
    </source>
</evidence>
<dbReference type="InterPro" id="IPR036410">
    <property type="entry name" value="HSP_DnaJ_Cys-rich_dom_sf"/>
</dbReference>
<comment type="cofactor">
    <cofactor evidence="13">
        <name>Zn(2+)</name>
        <dbReference type="ChEBI" id="CHEBI:29105"/>
    </cofactor>
    <text evidence="13">Binds 2 Zn(2+) ions per monomer.</text>
</comment>
<dbReference type="FunFam" id="2.10.230.10:FF:000002">
    <property type="entry name" value="Molecular chaperone DnaJ"/>
    <property type="match status" value="1"/>
</dbReference>
<dbReference type="AlphaFoldDB" id="A0A6J4TXD0"/>
<dbReference type="Pfam" id="PF01556">
    <property type="entry name" value="DnaJ_C"/>
    <property type="match status" value="1"/>
</dbReference>
<keyword evidence="10 13" id="KW-0143">Chaperone</keyword>
<dbReference type="GO" id="GO:0009408">
    <property type="term" value="P:response to heat"/>
    <property type="evidence" value="ECO:0007669"/>
    <property type="project" value="InterPro"/>
</dbReference>
<feature type="binding site" evidence="13">
    <location>
        <position position="157"/>
    </location>
    <ligand>
        <name>Zn(2+)</name>
        <dbReference type="ChEBI" id="CHEBI:29105"/>
        <label>1</label>
    </ligand>
</feature>
<dbReference type="InterPro" id="IPR002939">
    <property type="entry name" value="DnaJ_C"/>
</dbReference>
<dbReference type="GO" id="GO:0031072">
    <property type="term" value="F:heat shock protein binding"/>
    <property type="evidence" value="ECO:0007669"/>
    <property type="project" value="InterPro"/>
</dbReference>
<evidence type="ECO:0000256" key="11">
    <source>
        <dbReference type="ARBA" id="ARBA00061004"/>
    </source>
</evidence>
<dbReference type="PROSITE" id="PS51188">
    <property type="entry name" value="ZF_CR"/>
    <property type="match status" value="1"/>
</dbReference>
<evidence type="ECO:0000256" key="10">
    <source>
        <dbReference type="ARBA" id="ARBA00023186"/>
    </source>
</evidence>
<feature type="binding site" evidence="13">
    <location>
        <position position="200"/>
    </location>
    <ligand>
        <name>Zn(2+)</name>
        <dbReference type="ChEBI" id="CHEBI:29105"/>
        <label>2</label>
    </ligand>
</feature>
<evidence type="ECO:0000256" key="14">
    <source>
        <dbReference type="PROSITE-ProRule" id="PRU00546"/>
    </source>
</evidence>
<evidence type="ECO:0000256" key="8">
    <source>
        <dbReference type="ARBA" id="ARBA00022833"/>
    </source>
</evidence>
<dbReference type="HAMAP" id="MF_01152">
    <property type="entry name" value="DnaJ"/>
    <property type="match status" value="1"/>
</dbReference>
<dbReference type="GO" id="GO:0042026">
    <property type="term" value="P:protein refolding"/>
    <property type="evidence" value="ECO:0007669"/>
    <property type="project" value="TreeGrafter"/>
</dbReference>
<dbReference type="SUPFAM" id="SSF46565">
    <property type="entry name" value="Chaperone J-domain"/>
    <property type="match status" value="1"/>
</dbReference>
<dbReference type="EMBL" id="CADCWG010000014">
    <property type="protein sequence ID" value="CAA9534894.1"/>
    <property type="molecule type" value="Genomic_DNA"/>
</dbReference>
<dbReference type="GO" id="GO:0006260">
    <property type="term" value="P:DNA replication"/>
    <property type="evidence" value="ECO:0007669"/>
    <property type="project" value="UniProtKB-KW"/>
</dbReference>
<feature type="binding site" evidence="13">
    <location>
        <position position="211"/>
    </location>
    <ligand>
        <name>Zn(2+)</name>
        <dbReference type="ChEBI" id="CHEBI:29105"/>
        <label>1</label>
    </ligand>
</feature>
<keyword evidence="3 13" id="KW-0963">Cytoplasm</keyword>
<dbReference type="GO" id="GO:0005524">
    <property type="term" value="F:ATP binding"/>
    <property type="evidence" value="ECO:0007669"/>
    <property type="project" value="InterPro"/>
</dbReference>
<dbReference type="NCBIfam" id="TIGR02349">
    <property type="entry name" value="DnaJ_bact"/>
    <property type="match status" value="1"/>
</dbReference>
<comment type="similarity">
    <text evidence="11 13">Belongs to the DnaJ family.</text>
</comment>
<evidence type="ECO:0000256" key="5">
    <source>
        <dbReference type="ARBA" id="ARBA00022723"/>
    </source>
</evidence>
<sequence>MPTDQDTMSEKRDYYDVLGVARAATADEIKRAYRALARQYHPDVNREDGAEERFKEINEAYEVLADGDRRAVYDRFGHAAAGMNGGGGDPFGGFGASPFGDLFETFFGGTAAGPQRRRAAPARGADLEVAVTLTFEEAVFGAAKDVELTRFETCEACHGSRMRDGQTPPRCQTCGGSGEVRRVQQTILGQFMTSAPCSTCRGEGVTITDPCPSCKGRGRSSHARSITVTIPPGIDESATLRLSGQGEASAQGGPAGNLYVKVRVQPHPLFTRNNKTIQLEVGVNVAQAALGDEIEVETLDGPVALRVPAGTQSGQQFRLRGRGVPDLRGGDRGDQLVTVQVMTPRDLTDEQRELFEALADSLGSEVTQQPVHRGFFDKVKDVLGV</sequence>
<feature type="binding site" evidence="13">
    <location>
        <position position="214"/>
    </location>
    <ligand>
        <name>Zn(2+)</name>
        <dbReference type="ChEBI" id="CHEBI:29105"/>
        <label>1</label>
    </ligand>
</feature>
<feature type="domain" description="CR-type" evidence="16">
    <location>
        <begin position="141"/>
        <end position="223"/>
    </location>
</feature>
<proteinExistence type="inferred from homology"/>
<keyword evidence="8 13" id="KW-0862">Zinc</keyword>
<evidence type="ECO:0000256" key="2">
    <source>
        <dbReference type="ARBA" id="ARBA00011738"/>
    </source>
</evidence>
<dbReference type="InterPro" id="IPR008971">
    <property type="entry name" value="HSP40/DnaJ_pept-bd"/>
</dbReference>
<comment type="domain">
    <text evidence="13">The J domain is necessary and sufficient to stimulate DnaK ATPase activity. Zinc center 1 plays an important role in the autonomous, DnaK-independent chaperone activity of DnaJ. Zinc center 2 is essential for interaction with DnaK and for DnaJ activity.</text>
</comment>
<dbReference type="Gene3D" id="2.60.260.20">
    <property type="entry name" value="Urease metallochaperone UreE, N-terminal domain"/>
    <property type="match status" value="2"/>
</dbReference>
<gene>
    <name evidence="13" type="primary">dnaJ</name>
    <name evidence="17" type="ORF">AVDCRST_MAG49-341</name>
</gene>
<keyword evidence="7 13" id="KW-0863">Zinc-finger</keyword>
<dbReference type="Gene3D" id="1.10.287.110">
    <property type="entry name" value="DnaJ domain"/>
    <property type="match status" value="1"/>
</dbReference>
<dbReference type="SMART" id="SM00271">
    <property type="entry name" value="DnaJ"/>
    <property type="match status" value="1"/>
</dbReference>
<dbReference type="NCBIfam" id="NF008035">
    <property type="entry name" value="PRK10767.1"/>
    <property type="match status" value="1"/>
</dbReference>
<evidence type="ECO:0000256" key="7">
    <source>
        <dbReference type="ARBA" id="ARBA00022771"/>
    </source>
</evidence>
<evidence type="ECO:0000256" key="1">
    <source>
        <dbReference type="ARBA" id="ARBA00004496"/>
    </source>
</evidence>
<organism evidence="17">
    <name type="scientific">uncultured Thermomicrobiales bacterium</name>
    <dbReference type="NCBI Taxonomy" id="1645740"/>
    <lineage>
        <taxon>Bacteria</taxon>
        <taxon>Pseudomonadati</taxon>
        <taxon>Thermomicrobiota</taxon>
        <taxon>Thermomicrobia</taxon>
        <taxon>Thermomicrobiales</taxon>
        <taxon>environmental samples</taxon>
    </lineage>
</organism>
<evidence type="ECO:0000256" key="4">
    <source>
        <dbReference type="ARBA" id="ARBA00022705"/>
    </source>
</evidence>
<dbReference type="Pfam" id="PF00684">
    <property type="entry name" value="DnaJ_CXXCXGXG"/>
    <property type="match status" value="1"/>
</dbReference>
<dbReference type="SUPFAM" id="SSF49493">
    <property type="entry name" value="HSP40/DnaJ peptide-binding domain"/>
    <property type="match status" value="2"/>
</dbReference>
<dbReference type="Gene3D" id="2.10.230.10">
    <property type="entry name" value="Heat shock protein DnaJ, cysteine-rich domain"/>
    <property type="match status" value="1"/>
</dbReference>
<comment type="function">
    <text evidence="13">Participates actively in the response to hyperosmotic and heat shock by preventing the aggregation of stress-denatured proteins and by disaggregating proteins, also in an autonomous, DnaK-independent fashion. Unfolded proteins bind initially to DnaJ; upon interaction with the DnaJ-bound protein, DnaK hydrolyzes its bound ATP, resulting in the formation of a stable complex. GrpE releases ADP from DnaK; ATP binding to DnaK triggers the release of the substrate protein, thus completing the reaction cycle. Several rounds of ATP-dependent interactions between DnaJ, DnaK and GrpE are required for fully efficient folding. Also involved, together with DnaK and GrpE, in the DNA replication of plasmids through activation of initiation proteins.</text>
</comment>
<dbReference type="Pfam" id="PF00226">
    <property type="entry name" value="DnaJ"/>
    <property type="match status" value="1"/>
</dbReference>
<comment type="caution">
    <text evidence="13">Lacks conserved residue(s) required for the propagation of feature annotation.</text>
</comment>
<evidence type="ECO:0000256" key="3">
    <source>
        <dbReference type="ARBA" id="ARBA00022490"/>
    </source>
</evidence>
<dbReference type="GO" id="GO:0008270">
    <property type="term" value="F:zinc ion binding"/>
    <property type="evidence" value="ECO:0007669"/>
    <property type="project" value="UniProtKB-UniRule"/>
</dbReference>
<accession>A0A6J4TXD0</accession>
<dbReference type="PROSITE" id="PS50076">
    <property type="entry name" value="DNAJ_2"/>
    <property type="match status" value="1"/>
</dbReference>
<dbReference type="PANTHER" id="PTHR43096:SF48">
    <property type="entry name" value="CHAPERONE PROTEIN DNAJ"/>
    <property type="match status" value="1"/>
</dbReference>
<keyword evidence="9 13" id="KW-0346">Stress response</keyword>
<dbReference type="FunFam" id="1.10.287.110:FF:000031">
    <property type="entry name" value="Molecular chaperone DnaJ"/>
    <property type="match status" value="1"/>
</dbReference>
<feature type="binding site" evidence="13">
    <location>
        <position position="174"/>
    </location>
    <ligand>
        <name>Zn(2+)</name>
        <dbReference type="ChEBI" id="CHEBI:29105"/>
        <label>2</label>
    </ligand>
</feature>
<feature type="binding site" evidence="13">
    <location>
        <position position="197"/>
    </location>
    <ligand>
        <name>Zn(2+)</name>
        <dbReference type="ChEBI" id="CHEBI:29105"/>
        <label>2</label>
    </ligand>
</feature>
<evidence type="ECO:0000256" key="13">
    <source>
        <dbReference type="HAMAP-Rule" id="MF_01152"/>
    </source>
</evidence>
<feature type="domain" description="J" evidence="15">
    <location>
        <begin position="13"/>
        <end position="77"/>
    </location>
</feature>
<name>A0A6J4TXD0_9BACT</name>
<comment type="subcellular location">
    <subcellularLocation>
        <location evidence="1 13">Cytoplasm</location>
    </subcellularLocation>
</comment>
<dbReference type="InterPro" id="IPR012724">
    <property type="entry name" value="DnaJ"/>
</dbReference>
<keyword evidence="5 13" id="KW-0479">Metal-binding</keyword>
<dbReference type="InterPro" id="IPR036869">
    <property type="entry name" value="J_dom_sf"/>
</dbReference>
<evidence type="ECO:0000256" key="6">
    <source>
        <dbReference type="ARBA" id="ARBA00022737"/>
    </source>
</evidence>
<dbReference type="InterPro" id="IPR018253">
    <property type="entry name" value="DnaJ_domain_CS"/>
</dbReference>
<dbReference type="InterPro" id="IPR001623">
    <property type="entry name" value="DnaJ_domain"/>
</dbReference>
<keyword evidence="4 13" id="KW-0235">DNA replication</keyword>
<keyword evidence="6 13" id="KW-0677">Repeat</keyword>
<dbReference type="PRINTS" id="PR00625">
    <property type="entry name" value="JDOMAIN"/>
</dbReference>
<reference evidence="17" key="1">
    <citation type="submission" date="2020-02" db="EMBL/GenBank/DDBJ databases">
        <authorList>
            <person name="Meier V. D."/>
        </authorList>
    </citation>
    <scope>NUCLEOTIDE SEQUENCE</scope>
    <source>
        <strain evidence="17">AVDCRST_MAG49</strain>
    </source>
</reference>
<evidence type="ECO:0000256" key="9">
    <source>
        <dbReference type="ARBA" id="ARBA00023016"/>
    </source>
</evidence>
<dbReference type="InterPro" id="IPR001305">
    <property type="entry name" value="HSP_DnaJ_Cys-rich_dom"/>
</dbReference>
<feature type="zinc finger region" description="CR-type" evidence="14">
    <location>
        <begin position="141"/>
        <end position="223"/>
    </location>
</feature>
<dbReference type="PANTHER" id="PTHR43096">
    <property type="entry name" value="DNAJ HOMOLOG 1, MITOCHONDRIAL-RELATED"/>
    <property type="match status" value="1"/>
</dbReference>
<dbReference type="GO" id="GO:0005737">
    <property type="term" value="C:cytoplasm"/>
    <property type="evidence" value="ECO:0007669"/>
    <property type="project" value="UniProtKB-SubCell"/>
</dbReference>
<feature type="binding site" evidence="13">
    <location>
        <position position="171"/>
    </location>
    <ligand>
        <name>Zn(2+)</name>
        <dbReference type="ChEBI" id="CHEBI:29105"/>
        <label>2</label>
    </ligand>
</feature>
<dbReference type="SUPFAM" id="SSF57938">
    <property type="entry name" value="DnaJ/Hsp40 cysteine-rich domain"/>
    <property type="match status" value="1"/>
</dbReference>
<feature type="binding site" evidence="13">
    <location>
        <position position="154"/>
    </location>
    <ligand>
        <name>Zn(2+)</name>
        <dbReference type="ChEBI" id="CHEBI:29105"/>
        <label>1</label>
    </ligand>
</feature>
<protein>
    <recommendedName>
        <fullName evidence="12 13">Chaperone protein DnaJ</fullName>
    </recommendedName>
</protein>
<dbReference type="CDD" id="cd10747">
    <property type="entry name" value="DnaJ_C"/>
    <property type="match status" value="1"/>
</dbReference>
<evidence type="ECO:0000259" key="16">
    <source>
        <dbReference type="PROSITE" id="PS51188"/>
    </source>
</evidence>
<dbReference type="GO" id="GO:0051082">
    <property type="term" value="F:unfolded protein binding"/>
    <property type="evidence" value="ECO:0007669"/>
    <property type="project" value="UniProtKB-UniRule"/>
</dbReference>
<evidence type="ECO:0000259" key="15">
    <source>
        <dbReference type="PROSITE" id="PS50076"/>
    </source>
</evidence>